<feature type="signal peptide" evidence="1">
    <location>
        <begin position="1"/>
        <end position="20"/>
    </location>
</feature>
<evidence type="ECO:0000256" key="1">
    <source>
        <dbReference type="SAM" id="SignalP"/>
    </source>
</evidence>
<name>A0A4R2NM73_9FLAO</name>
<gene>
    <name evidence="2" type="ORF">EV195_11244</name>
</gene>
<reference evidence="2 3" key="1">
    <citation type="submission" date="2019-03" db="EMBL/GenBank/DDBJ databases">
        <title>Genomic Encyclopedia of Type Strains, Phase IV (KMG-IV): sequencing the most valuable type-strain genomes for metagenomic binning, comparative biology and taxonomic classification.</title>
        <authorList>
            <person name="Goeker M."/>
        </authorList>
    </citation>
    <scope>NUCLEOTIDE SEQUENCE [LARGE SCALE GENOMIC DNA]</scope>
    <source>
        <strain evidence="2 3">DSM 14836</strain>
    </source>
</reference>
<accession>A0A4R2NM73</accession>
<comment type="caution">
    <text evidence="2">The sequence shown here is derived from an EMBL/GenBank/DDBJ whole genome shotgun (WGS) entry which is preliminary data.</text>
</comment>
<keyword evidence="1" id="KW-0732">Signal</keyword>
<evidence type="ECO:0000313" key="3">
    <source>
        <dbReference type="Proteomes" id="UP000294564"/>
    </source>
</evidence>
<feature type="chain" id="PRO_5020813704" evidence="1">
    <location>
        <begin position="21"/>
        <end position="138"/>
    </location>
</feature>
<organism evidence="2 3">
    <name type="scientific">Tenacibaculum skagerrakense</name>
    <dbReference type="NCBI Taxonomy" id="186571"/>
    <lineage>
        <taxon>Bacteria</taxon>
        <taxon>Pseudomonadati</taxon>
        <taxon>Bacteroidota</taxon>
        <taxon>Flavobacteriia</taxon>
        <taxon>Flavobacteriales</taxon>
        <taxon>Flavobacteriaceae</taxon>
        <taxon>Tenacibaculum</taxon>
    </lineage>
</organism>
<dbReference type="EMBL" id="SLXM01000012">
    <property type="protein sequence ID" value="TCP22395.1"/>
    <property type="molecule type" value="Genomic_DNA"/>
</dbReference>
<dbReference type="AlphaFoldDB" id="A0A4R2NM73"/>
<protein>
    <submittedName>
        <fullName evidence="2">Uncharacterized protein</fullName>
    </submittedName>
</protein>
<sequence>MKKEKVVNSLVSLASLTAGAAGSRLAVEHLPVKNTSLKRWGLVLGGIAGASVLDRKSRGRKIGQDIAISVAVTQAGYLLKDWLGDKFKDNKIMAQALGNPTSSYMGLDSSDFLASYTRPNYDFIAEDVAYEDVQEFAE</sequence>
<keyword evidence="3" id="KW-1185">Reference proteome</keyword>
<proteinExistence type="predicted"/>
<evidence type="ECO:0000313" key="2">
    <source>
        <dbReference type="EMBL" id="TCP22395.1"/>
    </source>
</evidence>
<dbReference type="Proteomes" id="UP000294564">
    <property type="component" value="Unassembled WGS sequence"/>
</dbReference>
<dbReference type="RefSeq" id="WP_132795904.1">
    <property type="nucleotide sequence ID" value="NZ_SLXM01000012.1"/>
</dbReference>
<dbReference type="OrthoDB" id="9932570at2"/>